<dbReference type="GO" id="GO:0016407">
    <property type="term" value="F:acetyltransferase activity"/>
    <property type="evidence" value="ECO:0007669"/>
    <property type="project" value="InterPro"/>
</dbReference>
<sequence>MDIDRYLDRINYKGSLAPNLTTLKRLQKAHLLAVPFENLDVHTQTPIKLDTKHIYEKIAANNRGGFCYELNGLFYKLLNILGYDVKRISARVYIENTGYSPEYDHLTIIAHIGDEDYLTDLGFGDFLFEPIALARDNEIYDGRNHYSVDMYNDEYWRINKSNDGESTPEFIFKNIDRKFEEFENRCNYHQTNPDSSFVRKRLISLPTKDGRVTLTGNTLKLTRNSKTIESREIDAVDFPNILWEKFRIKL</sequence>
<dbReference type="SUPFAM" id="SSF54001">
    <property type="entry name" value="Cysteine proteinases"/>
    <property type="match status" value="1"/>
</dbReference>
<dbReference type="InterPro" id="IPR001447">
    <property type="entry name" value="Arylamine_N-AcTrfase"/>
</dbReference>
<dbReference type="InterPro" id="IPR038765">
    <property type="entry name" value="Papain-like_cys_pep_sf"/>
</dbReference>
<accession>A0A7L4UTG8</accession>
<reference evidence="3 4" key="1">
    <citation type="submission" date="2018-05" db="EMBL/GenBank/DDBJ databases">
        <title>Genomic Encyclopedia of Type Strains, Phase IV (KMG-IV): sequencing the most valuable type-strain genomes for metagenomic binning, comparative biology and taxonomic classification.</title>
        <authorList>
            <person name="Goeker M."/>
        </authorList>
    </citation>
    <scope>NUCLEOTIDE SEQUENCE [LARGE SCALE GENOMIC DNA]</scope>
    <source>
        <strain evidence="3 4">DSM 28579</strain>
    </source>
</reference>
<dbReference type="PANTHER" id="PTHR11786:SF0">
    <property type="entry name" value="ARYLAMINE N-ACETYLTRANSFERASE 4-RELATED"/>
    <property type="match status" value="1"/>
</dbReference>
<comment type="similarity">
    <text evidence="1 2">Belongs to the arylamine N-acetyltransferase family.</text>
</comment>
<gene>
    <name evidence="3" type="ORF">C7377_0760</name>
</gene>
<proteinExistence type="inferred from homology"/>
<keyword evidence="4" id="KW-1185">Reference proteome</keyword>
<keyword evidence="3" id="KW-0808">Transferase</keyword>
<dbReference type="AlphaFoldDB" id="A0A7L4UTG8"/>
<protein>
    <submittedName>
        <fullName evidence="3">N-hydroxyarylamine O-acetyltransferase</fullName>
    </submittedName>
</protein>
<dbReference type="PANTHER" id="PTHR11786">
    <property type="entry name" value="N-HYDROXYARYLAMINE O-ACETYLTRANSFERASE"/>
    <property type="match status" value="1"/>
</dbReference>
<dbReference type="Gene3D" id="2.40.128.150">
    <property type="entry name" value="Cysteine proteinases"/>
    <property type="match status" value="1"/>
</dbReference>
<dbReference type="OrthoDB" id="7181050at2"/>
<name>A0A7L4UTG8_BALHA</name>
<evidence type="ECO:0000256" key="1">
    <source>
        <dbReference type="ARBA" id="ARBA00006547"/>
    </source>
</evidence>
<evidence type="ECO:0000313" key="3">
    <source>
        <dbReference type="EMBL" id="PVX52444.1"/>
    </source>
</evidence>
<evidence type="ECO:0000313" key="4">
    <source>
        <dbReference type="Proteomes" id="UP000251835"/>
    </source>
</evidence>
<dbReference type="Proteomes" id="UP000251835">
    <property type="component" value="Unassembled WGS sequence"/>
</dbReference>
<organism evidence="3 4">
    <name type="scientific">Balneicella halophila</name>
    <dbReference type="NCBI Taxonomy" id="1537566"/>
    <lineage>
        <taxon>Bacteria</taxon>
        <taxon>Pseudomonadati</taxon>
        <taxon>Bacteroidota</taxon>
        <taxon>Bacteroidia</taxon>
        <taxon>Bacteroidales</taxon>
        <taxon>Balneicellaceae</taxon>
        <taxon>Balneicella</taxon>
    </lineage>
</organism>
<dbReference type="PRINTS" id="PR01543">
    <property type="entry name" value="ANATRNSFRASE"/>
</dbReference>
<comment type="caution">
    <text evidence="3">The sequence shown here is derived from an EMBL/GenBank/DDBJ whole genome shotgun (WGS) entry which is preliminary data.</text>
</comment>
<dbReference type="RefSeq" id="WP_116495977.1">
    <property type="nucleotide sequence ID" value="NZ_QENZ01000003.1"/>
</dbReference>
<dbReference type="Gene3D" id="3.30.2140.10">
    <property type="entry name" value="Arylamine N-acetyltransferase"/>
    <property type="match status" value="1"/>
</dbReference>
<evidence type="ECO:0000256" key="2">
    <source>
        <dbReference type="RuleBase" id="RU003452"/>
    </source>
</evidence>
<dbReference type="Pfam" id="PF00797">
    <property type="entry name" value="Acetyltransf_2"/>
    <property type="match status" value="1"/>
</dbReference>
<dbReference type="EMBL" id="QENZ01000003">
    <property type="protein sequence ID" value="PVX52444.1"/>
    <property type="molecule type" value="Genomic_DNA"/>
</dbReference>